<dbReference type="Pfam" id="PF03564">
    <property type="entry name" value="DUF1759"/>
    <property type="match status" value="1"/>
</dbReference>
<keyword evidence="2" id="KW-1185">Reference proteome</keyword>
<accession>A0AAV8ZQ86</accession>
<evidence type="ECO:0000313" key="1">
    <source>
        <dbReference type="EMBL" id="KAJ8967186.1"/>
    </source>
</evidence>
<dbReference type="Proteomes" id="UP001162156">
    <property type="component" value="Unassembled WGS sequence"/>
</dbReference>
<reference evidence="1" key="1">
    <citation type="journal article" date="2023" name="Insect Mol. Biol.">
        <title>Genome sequencing provides insights into the evolution of gene families encoding plant cell wall-degrading enzymes in longhorned beetles.</title>
        <authorList>
            <person name="Shin N.R."/>
            <person name="Okamura Y."/>
            <person name="Kirsch R."/>
            <person name="Pauchet Y."/>
        </authorList>
    </citation>
    <scope>NUCLEOTIDE SEQUENCE</scope>
    <source>
        <strain evidence="1">RBIC_L_NR</strain>
    </source>
</reference>
<protein>
    <submittedName>
        <fullName evidence="1">Uncharacterized protein</fullName>
    </submittedName>
</protein>
<comment type="caution">
    <text evidence="1">The sequence shown here is derived from an EMBL/GenBank/DDBJ whole genome shotgun (WGS) entry which is preliminary data.</text>
</comment>
<organism evidence="1 2">
    <name type="scientific">Rhamnusium bicolor</name>
    <dbReference type="NCBI Taxonomy" id="1586634"/>
    <lineage>
        <taxon>Eukaryota</taxon>
        <taxon>Metazoa</taxon>
        <taxon>Ecdysozoa</taxon>
        <taxon>Arthropoda</taxon>
        <taxon>Hexapoda</taxon>
        <taxon>Insecta</taxon>
        <taxon>Pterygota</taxon>
        <taxon>Neoptera</taxon>
        <taxon>Endopterygota</taxon>
        <taxon>Coleoptera</taxon>
        <taxon>Polyphaga</taxon>
        <taxon>Cucujiformia</taxon>
        <taxon>Chrysomeloidea</taxon>
        <taxon>Cerambycidae</taxon>
        <taxon>Lepturinae</taxon>
        <taxon>Rhagiini</taxon>
        <taxon>Rhamnusium</taxon>
    </lineage>
</organism>
<sequence>METYISSRLATIEDIWKKAKKNPYQNTDAGFSTAFVLQIQRHYNQIQSKYEETKTYLQICPKSTLNIEAKSSKEESKQSTHLKRQTFRIQQLNQTINLVKQELLEIKPKVRYESLLAKVKEQWSSIQILNEEIMVHESSFQSNYFIGKEYQTIVQTYEEAVDSLLYSVTTNTTKSNKLILPKITIPFFDGIYEHWPTFKDIFLKVIHTNKSLSNIEKMQYLKTHVRGEASRMIQHLEITDVN</sequence>
<name>A0AAV8ZQ86_9CUCU</name>
<dbReference type="InterPro" id="IPR005312">
    <property type="entry name" value="DUF1759"/>
</dbReference>
<proteinExistence type="predicted"/>
<dbReference type="AlphaFoldDB" id="A0AAV8ZQ86"/>
<evidence type="ECO:0000313" key="2">
    <source>
        <dbReference type="Proteomes" id="UP001162156"/>
    </source>
</evidence>
<gene>
    <name evidence="1" type="ORF">NQ314_003015</name>
</gene>
<dbReference type="EMBL" id="JANEYF010000885">
    <property type="protein sequence ID" value="KAJ8967186.1"/>
    <property type="molecule type" value="Genomic_DNA"/>
</dbReference>